<evidence type="ECO:0000256" key="7">
    <source>
        <dbReference type="SAM" id="SignalP"/>
    </source>
</evidence>
<organism evidence="8 9">
    <name type="scientific">Anaerocolumna sedimenticola</name>
    <dbReference type="NCBI Taxonomy" id="2696063"/>
    <lineage>
        <taxon>Bacteria</taxon>
        <taxon>Bacillati</taxon>
        <taxon>Bacillota</taxon>
        <taxon>Clostridia</taxon>
        <taxon>Lachnospirales</taxon>
        <taxon>Lachnospiraceae</taxon>
        <taxon>Anaerocolumna</taxon>
    </lineage>
</organism>
<keyword evidence="9" id="KW-1185">Reference proteome</keyword>
<protein>
    <submittedName>
        <fullName evidence="8">Extracellular solute-binding protein</fullName>
    </submittedName>
</protein>
<dbReference type="RefSeq" id="WP_161837710.1">
    <property type="nucleotide sequence ID" value="NZ_CP048000.1"/>
</dbReference>
<dbReference type="InterPro" id="IPR050490">
    <property type="entry name" value="Bact_solute-bd_prot1"/>
</dbReference>
<evidence type="ECO:0000256" key="2">
    <source>
        <dbReference type="ARBA" id="ARBA00022729"/>
    </source>
</evidence>
<reference evidence="8 9" key="1">
    <citation type="submission" date="2020-01" db="EMBL/GenBank/DDBJ databases">
        <title>Genome analysis of Anaerocolumna sp. CBA3638.</title>
        <authorList>
            <person name="Kim J."/>
            <person name="Roh S.W."/>
        </authorList>
    </citation>
    <scope>NUCLEOTIDE SEQUENCE [LARGE SCALE GENOMIC DNA]</scope>
    <source>
        <strain evidence="8 9">CBA3638</strain>
    </source>
</reference>
<feature type="compositionally biased region" description="Low complexity" evidence="6">
    <location>
        <begin position="42"/>
        <end position="56"/>
    </location>
</feature>
<dbReference type="Gene3D" id="3.40.190.10">
    <property type="entry name" value="Periplasmic binding protein-like II"/>
    <property type="match status" value="2"/>
</dbReference>
<keyword evidence="2 7" id="KW-0732">Signal</keyword>
<evidence type="ECO:0000256" key="6">
    <source>
        <dbReference type="SAM" id="MobiDB-lite"/>
    </source>
</evidence>
<dbReference type="AlphaFoldDB" id="A0A6P1TL79"/>
<feature type="signal peptide" evidence="7">
    <location>
        <begin position="1"/>
        <end position="27"/>
    </location>
</feature>
<dbReference type="Proteomes" id="UP000464314">
    <property type="component" value="Chromosome"/>
</dbReference>
<feature type="chain" id="PRO_5039259563" evidence="7">
    <location>
        <begin position="28"/>
        <end position="541"/>
    </location>
</feature>
<proteinExistence type="predicted"/>
<dbReference type="Pfam" id="PF01547">
    <property type="entry name" value="SBP_bac_1"/>
    <property type="match status" value="1"/>
</dbReference>
<dbReference type="PANTHER" id="PTHR43649">
    <property type="entry name" value="ARABINOSE-BINDING PROTEIN-RELATED"/>
    <property type="match status" value="1"/>
</dbReference>
<dbReference type="InterPro" id="IPR006059">
    <property type="entry name" value="SBP"/>
</dbReference>
<evidence type="ECO:0000313" key="9">
    <source>
        <dbReference type="Proteomes" id="UP000464314"/>
    </source>
</evidence>
<dbReference type="PROSITE" id="PS51257">
    <property type="entry name" value="PROKAR_LIPOPROTEIN"/>
    <property type="match status" value="1"/>
</dbReference>
<keyword evidence="3" id="KW-0472">Membrane</keyword>
<dbReference type="KEGG" id="anr:Ana3638_08975"/>
<keyword evidence="4" id="KW-0564">Palmitate</keyword>
<keyword evidence="5" id="KW-0449">Lipoprotein</keyword>
<dbReference type="PANTHER" id="PTHR43649:SF33">
    <property type="entry name" value="POLYGALACTURONAN_RHAMNOGALACTURONAN-BINDING PROTEIN YTCQ"/>
    <property type="match status" value="1"/>
</dbReference>
<evidence type="ECO:0000256" key="1">
    <source>
        <dbReference type="ARBA" id="ARBA00022475"/>
    </source>
</evidence>
<evidence type="ECO:0000256" key="3">
    <source>
        <dbReference type="ARBA" id="ARBA00023136"/>
    </source>
</evidence>
<feature type="region of interest" description="Disordered" evidence="6">
    <location>
        <begin position="28"/>
        <end position="56"/>
    </location>
</feature>
<sequence length="541" mass="59741">MRKVLCKLGRLALVLTLTVAMVSGCGAGTKNTASPAETTSRTSDGASGETSEGAAEAVTPLTVEVFDRGATGASDPTNNYWTKWIQENALKDLNLDVKFVSVPRSQEIDQLNVLMAAGTAPDICFTYDVGTIYNYYKNNGIADLTGSLEKYGSDLKAYLGEDILSRGQFKGSQYAIPAKRIVLGKYGTYIRKDWLDALNMPLPTTTEEYYQALKAFKEKNPGKVENVIPLTATSDVAWRCATILESFIEPNLSEETMYVNCPTGNFTLLLPGYAEGVRFLNKLYNEGLLDPQFALYKDDIQSDADTARGIVGSYIHTYDQPLRSSPGIMDQLKANVPAAEFVPIDTFQNADGKYFKTNYSPTGINIIVPASSKNVDGAVKYLNWMSKQPVRYYLETGEEGVNYDMVDGLPIMKAATGDMIMNSPNNFDYVLVVNGMEMDDPAKNIDVIAKSYPGYEEVFRQAYNISLNDGYILPTLMDPIDAEAQFSNTLKEKQKEIFAKAITAKPEDFDNVWNAGIQEFLESGGQAIIDERQKVWNANHQ</sequence>
<evidence type="ECO:0000313" key="8">
    <source>
        <dbReference type="EMBL" id="QHQ60882.1"/>
    </source>
</evidence>
<name>A0A6P1TL79_9FIRM</name>
<feature type="compositionally biased region" description="Polar residues" evidence="6">
    <location>
        <begin position="29"/>
        <end position="41"/>
    </location>
</feature>
<dbReference type="SUPFAM" id="SSF53850">
    <property type="entry name" value="Periplasmic binding protein-like II"/>
    <property type="match status" value="1"/>
</dbReference>
<evidence type="ECO:0000256" key="5">
    <source>
        <dbReference type="ARBA" id="ARBA00023288"/>
    </source>
</evidence>
<evidence type="ECO:0000256" key="4">
    <source>
        <dbReference type="ARBA" id="ARBA00023139"/>
    </source>
</evidence>
<gene>
    <name evidence="8" type="ORF">Ana3638_08975</name>
</gene>
<keyword evidence="1" id="KW-1003">Cell membrane</keyword>
<dbReference type="EMBL" id="CP048000">
    <property type="protein sequence ID" value="QHQ60882.1"/>
    <property type="molecule type" value="Genomic_DNA"/>
</dbReference>
<accession>A0A6P1TL79</accession>